<evidence type="ECO:0000313" key="2">
    <source>
        <dbReference type="EMBL" id="RWA03554.1"/>
    </source>
</evidence>
<evidence type="ECO:0000313" key="3">
    <source>
        <dbReference type="Proteomes" id="UP000286045"/>
    </source>
</evidence>
<dbReference type="PANTHER" id="PTHR28064">
    <property type="entry name" value="INNER KINETOCHORE SUBUNIT NKP2"/>
    <property type="match status" value="1"/>
</dbReference>
<keyword evidence="3" id="KW-1185">Reference proteome</keyword>
<dbReference type="PANTHER" id="PTHR28064:SF1">
    <property type="entry name" value="INNER KINETOCHORE SUBUNIT NKP2"/>
    <property type="match status" value="1"/>
</dbReference>
<protein>
    <recommendedName>
        <fullName evidence="4">Cnl2/NKP2 family protein</fullName>
    </recommendedName>
</protein>
<sequence>MAPTEATILQNYLLLPSRLPSIISLQEFTSLFPKSQQSSPQVRALYRDLQQQRNAVVDAVSANIDAEVKQAKALRRTIIRTKKASEAEEQDDEIEIERALFGPTSTTLAPKQHSLQTIIPDLDSAIADVESDLQKLEEEESTLLESIKQAAGNMSDLRYGRLSNPSLASEVIDGLHSIQETYGSGTPHHLATSTIIIYIEFAASS</sequence>
<proteinExistence type="predicted"/>
<dbReference type="STRING" id="363999.A0A439CN10"/>
<dbReference type="AlphaFoldDB" id="A0A439CN10"/>
<dbReference type="InterPro" id="IPR018565">
    <property type="entry name" value="Nkp2/Cnl2"/>
</dbReference>
<gene>
    <name evidence="2" type="ORF">EKO27_g11552</name>
</gene>
<reference evidence="2 3" key="1">
    <citation type="submission" date="2018-12" db="EMBL/GenBank/DDBJ databases">
        <title>Draft genome sequence of Xylaria grammica IHI A82.</title>
        <authorList>
            <person name="Buettner E."/>
            <person name="Kellner H."/>
        </authorList>
    </citation>
    <scope>NUCLEOTIDE SEQUENCE [LARGE SCALE GENOMIC DNA]</scope>
    <source>
        <strain evidence="2 3">IHI A82</strain>
    </source>
</reference>
<feature type="coiled-coil region" evidence="1">
    <location>
        <begin position="119"/>
        <end position="153"/>
    </location>
</feature>
<dbReference type="GO" id="GO:0007059">
    <property type="term" value="P:chromosome segregation"/>
    <property type="evidence" value="ECO:0007669"/>
    <property type="project" value="TreeGrafter"/>
</dbReference>
<comment type="caution">
    <text evidence="2">The sequence shown here is derived from an EMBL/GenBank/DDBJ whole genome shotgun (WGS) entry which is preliminary data.</text>
</comment>
<dbReference type="Pfam" id="PF09447">
    <property type="entry name" value="Cnl2_NKP2"/>
    <property type="match status" value="1"/>
</dbReference>
<dbReference type="Proteomes" id="UP000286045">
    <property type="component" value="Unassembled WGS sequence"/>
</dbReference>
<dbReference type="GO" id="GO:0031511">
    <property type="term" value="C:Mis6-Sim4 complex"/>
    <property type="evidence" value="ECO:0007669"/>
    <property type="project" value="TreeGrafter"/>
</dbReference>
<keyword evidence="1" id="KW-0175">Coiled coil</keyword>
<evidence type="ECO:0008006" key="4">
    <source>
        <dbReference type="Google" id="ProtNLM"/>
    </source>
</evidence>
<dbReference type="EMBL" id="RYZI01000757">
    <property type="protein sequence ID" value="RWA03554.1"/>
    <property type="molecule type" value="Genomic_DNA"/>
</dbReference>
<accession>A0A439CN10</accession>
<organism evidence="2 3">
    <name type="scientific">Xylaria grammica</name>
    <dbReference type="NCBI Taxonomy" id="363999"/>
    <lineage>
        <taxon>Eukaryota</taxon>
        <taxon>Fungi</taxon>
        <taxon>Dikarya</taxon>
        <taxon>Ascomycota</taxon>
        <taxon>Pezizomycotina</taxon>
        <taxon>Sordariomycetes</taxon>
        <taxon>Xylariomycetidae</taxon>
        <taxon>Xylariales</taxon>
        <taxon>Xylariaceae</taxon>
        <taxon>Xylaria</taxon>
    </lineage>
</organism>
<name>A0A439CN10_9PEZI</name>
<evidence type="ECO:0000256" key="1">
    <source>
        <dbReference type="SAM" id="Coils"/>
    </source>
</evidence>